<dbReference type="GeneID" id="136800999"/>
<sequence>MKMDFWKILLQACVLVAIQSAWVSSRSPRDHFKEFSIHKDDLLDVMEMMLPVYMVSFHVRPLVVQKNLTNILHFTTGGDDGQHGQRNPAVFFKPGSTALSICTSLNDNPNFCITTPPLELHKQTSAVIVQRAEGTKYFWEVDVGGKKLFRTENKNPQYFRQIQVYNSNPWHTPASGTMRGLYYDNWGDSAQPILKSRFIQRFRTYFPDYEVSFEIKPYGTTPSWGSVVHLSRGNNNGRFGDEIPAVYMWPNSRRIQITTALNNKFNYHWSSVHDLPADKFTRVNIKQKLDPKELEFFYTITIGDTVALHVKNDKPQIFDDVKVFHGDLWYQPAKAFIKNLKVTTSYEHVEFKLRQNRRLPYITHLTKQWYMSFNIKPGASVVNKATSIIHATIAGDQGKHGERIPAVLFRANTRELRICTTLNDNPDDCYDSPDTLPADNYTNVQITQLYDTEAKKFRYSIFINNDKKFSKYNNNAQDFFNVQLFASDPWYPAANAHIKNLVFKNIPYYHQNSVSPRKRWG</sequence>
<keyword evidence="3" id="KW-1185">Reference proteome</keyword>
<evidence type="ECO:0000256" key="1">
    <source>
        <dbReference type="SAM" id="SignalP"/>
    </source>
</evidence>
<accession>A0A7M5WU40</accession>
<keyword evidence="1" id="KW-0732">Signal</keyword>
<feature type="signal peptide" evidence="1">
    <location>
        <begin position="1"/>
        <end position="25"/>
    </location>
</feature>
<dbReference type="EnsemblMetazoa" id="CLYHEMT013115.1">
    <property type="protein sequence ID" value="CLYHEMP013115.1"/>
    <property type="gene ID" value="CLYHEMG013115"/>
</dbReference>
<dbReference type="OrthoDB" id="2120109at2759"/>
<feature type="chain" id="PRO_5029534544" evidence="1">
    <location>
        <begin position="26"/>
        <end position="521"/>
    </location>
</feature>
<dbReference type="RefSeq" id="XP_066913716.1">
    <property type="nucleotide sequence ID" value="XM_067057615.1"/>
</dbReference>
<evidence type="ECO:0000313" key="2">
    <source>
        <dbReference type="EnsemblMetazoa" id="CLYHEMP013115.1"/>
    </source>
</evidence>
<dbReference type="AlphaFoldDB" id="A0A7M5WU40"/>
<proteinExistence type="predicted"/>
<protein>
    <submittedName>
        <fullName evidence="2">Uncharacterized protein</fullName>
    </submittedName>
</protein>
<evidence type="ECO:0000313" key="3">
    <source>
        <dbReference type="Proteomes" id="UP000594262"/>
    </source>
</evidence>
<dbReference type="Proteomes" id="UP000594262">
    <property type="component" value="Unplaced"/>
</dbReference>
<name>A0A7M5WU40_9CNID</name>
<reference evidence="2" key="1">
    <citation type="submission" date="2021-01" db="UniProtKB">
        <authorList>
            <consortium name="EnsemblMetazoa"/>
        </authorList>
    </citation>
    <scope>IDENTIFICATION</scope>
</reference>
<organism evidence="2 3">
    <name type="scientific">Clytia hemisphaerica</name>
    <dbReference type="NCBI Taxonomy" id="252671"/>
    <lineage>
        <taxon>Eukaryota</taxon>
        <taxon>Metazoa</taxon>
        <taxon>Cnidaria</taxon>
        <taxon>Hydrozoa</taxon>
        <taxon>Hydroidolina</taxon>
        <taxon>Leptothecata</taxon>
        <taxon>Obeliida</taxon>
        <taxon>Clytiidae</taxon>
        <taxon>Clytia</taxon>
    </lineage>
</organism>